<gene>
    <name evidence="2" type="ORF">SLIV_08072</name>
</gene>
<evidence type="ECO:0000256" key="1">
    <source>
        <dbReference type="SAM" id="MobiDB-lite"/>
    </source>
</evidence>
<accession>A0ABX6TNV7</accession>
<dbReference type="EMBL" id="CP009124">
    <property type="protein sequence ID" value="QNR95581.1"/>
    <property type="molecule type" value="Genomic_DNA"/>
</dbReference>
<proteinExistence type="predicted"/>
<reference evidence="3" key="1">
    <citation type="submission" date="2014-08" db="EMBL/GenBank/DDBJ databases">
        <title>Complete genome sequence of Streptomyces lividans TK24.</title>
        <authorList>
            <consortium name="StrepSynth"/>
            <person name="Ruckert C."/>
            <person name="Fridjonson O.H."/>
            <person name="Lambert C."/>
            <person name="van Wezel G.P."/>
            <person name="Bernaerts K."/>
            <person name="Anne J."/>
            <person name="Economou A."/>
            <person name="Kalinowski J."/>
        </authorList>
    </citation>
    <scope>NUCLEOTIDE SEQUENCE [LARGE SCALE GENOMIC DNA]</scope>
    <source>
        <strain evidence="3">TK24</strain>
    </source>
</reference>
<evidence type="ECO:0000313" key="2">
    <source>
        <dbReference type="EMBL" id="QNR95581.1"/>
    </source>
</evidence>
<dbReference type="Proteomes" id="UP000028682">
    <property type="component" value="Chromosome"/>
</dbReference>
<protein>
    <submittedName>
        <fullName evidence="2">Uncharacterized protein</fullName>
    </submittedName>
</protein>
<keyword evidence="3" id="KW-1185">Reference proteome</keyword>
<feature type="region of interest" description="Disordered" evidence="1">
    <location>
        <begin position="1"/>
        <end position="34"/>
    </location>
</feature>
<name>A0ABX6TNV7_STRLI</name>
<organism evidence="2 3">
    <name type="scientific">Streptomyces lividans TK24</name>
    <dbReference type="NCBI Taxonomy" id="457428"/>
    <lineage>
        <taxon>Bacteria</taxon>
        <taxon>Bacillati</taxon>
        <taxon>Actinomycetota</taxon>
        <taxon>Actinomycetes</taxon>
        <taxon>Kitasatosporales</taxon>
        <taxon>Streptomycetaceae</taxon>
        <taxon>Streptomyces</taxon>
    </lineage>
</organism>
<sequence>MTYDAPPGHVPPERNIRLDEPGNSSTARRHGCRC</sequence>
<feature type="compositionally biased region" description="Basic and acidic residues" evidence="1">
    <location>
        <begin position="11"/>
        <end position="20"/>
    </location>
</feature>
<evidence type="ECO:0000313" key="3">
    <source>
        <dbReference type="Proteomes" id="UP000028682"/>
    </source>
</evidence>